<evidence type="ECO:0000313" key="3">
    <source>
        <dbReference type="Proteomes" id="UP000094426"/>
    </source>
</evidence>
<name>A0A1E2SJC3_LEIXY</name>
<reference evidence="2 3" key="1">
    <citation type="submission" date="2015-11" db="EMBL/GenBank/DDBJ databases">
        <authorList>
            <person name="Zhang Y."/>
            <person name="Guo Z."/>
        </authorList>
    </citation>
    <scope>NUCLEOTIDE SEQUENCE [LARGE SCALE GENOMIC DNA]</scope>
    <source>
        <strain evidence="3">gdw1</strain>
    </source>
</reference>
<protein>
    <submittedName>
        <fullName evidence="2">Uncharacterized protein</fullName>
    </submittedName>
</protein>
<dbReference type="EMBL" id="LNZG01000023">
    <property type="protein sequence ID" value="ODA89942.1"/>
    <property type="molecule type" value="Genomic_DNA"/>
</dbReference>
<evidence type="ECO:0000256" key="1">
    <source>
        <dbReference type="SAM" id="MobiDB-lite"/>
    </source>
</evidence>
<accession>A0A1E2SJC3</accession>
<comment type="caution">
    <text evidence="2">The sequence shown here is derived from an EMBL/GenBank/DDBJ whole genome shotgun (WGS) entry which is preliminary data.</text>
</comment>
<feature type="region of interest" description="Disordered" evidence="1">
    <location>
        <begin position="126"/>
        <end position="146"/>
    </location>
</feature>
<proteinExistence type="predicted"/>
<organism evidence="2 3">
    <name type="scientific">Leifsonia xyli subsp. xyli</name>
    <dbReference type="NCBI Taxonomy" id="59736"/>
    <lineage>
        <taxon>Bacteria</taxon>
        <taxon>Bacillati</taxon>
        <taxon>Actinomycetota</taxon>
        <taxon>Actinomycetes</taxon>
        <taxon>Micrococcales</taxon>
        <taxon>Microbacteriaceae</taxon>
        <taxon>Leifsonia</taxon>
    </lineage>
</organism>
<sequence>MSSRYRFTPVGGHPLQFPQPRRERLVEQVAAVEVEDVEEPGMQHRLPRCLAAEPRHRLLKRPRGSVLVQRERFAVQDEVARGHAPHRLDDLGHAVRDVREAACVRPDIVSAAVRLDARTAELVLDRVPGRSSRAPLRRSGPAARNQ</sequence>
<gene>
    <name evidence="2" type="ORF">ATY41_02545</name>
</gene>
<dbReference type="Proteomes" id="UP000094426">
    <property type="component" value="Unassembled WGS sequence"/>
</dbReference>
<dbReference type="AlphaFoldDB" id="A0A1E2SJC3"/>
<feature type="region of interest" description="Disordered" evidence="1">
    <location>
        <begin position="1"/>
        <end position="21"/>
    </location>
</feature>
<evidence type="ECO:0000313" key="2">
    <source>
        <dbReference type="EMBL" id="ODA89942.1"/>
    </source>
</evidence>